<comment type="caution">
    <text evidence="14">The sequence shown here is derived from an EMBL/GenBank/DDBJ whole genome shotgun (WGS) entry which is preliminary data.</text>
</comment>
<protein>
    <recommendedName>
        <fullName evidence="2">GTP 3',8-cyclase</fullName>
        <ecNumber evidence="2">4.1.99.22</ecNumber>
    </recommendedName>
</protein>
<keyword evidence="7" id="KW-0408">Iron</keyword>
<dbReference type="InterPro" id="IPR013483">
    <property type="entry name" value="MoaA"/>
</dbReference>
<evidence type="ECO:0000256" key="5">
    <source>
        <dbReference type="ARBA" id="ARBA00022723"/>
    </source>
</evidence>
<sequence>MSTLIDNFGRQISYVRLAVTDRCNLRCQYCMPAQGIDIVPRKELLTYKEMYRIIRVLTELGVNKVRLTGGEPFARKDFMSFLEMLSYNDLLDDINITTNGALVSKHIKDLERLKKVKTINLSIDSLHADKFAKITRRDVFSEVYKTFELLEKSPLNLKLNVVVQSGFNTDEIVDFVALTKEKNIAIRFIEEMPFNGKGQRNTKEIWNYNKILNEIQSNYNVTQLISEKSSTSRNFAVEGHLGTIGIIPAFTRTICNDCNRIRVTSTGTFKNCLFDDGVFNLRDFIRNGASNEDLKELFLSLIKEKPENGFVAEANRKQGNVSESMSTIGG</sequence>
<keyword evidence="5" id="KW-0479">Metal-binding</keyword>
<dbReference type="GO" id="GO:0061798">
    <property type="term" value="F:GTP 3',8'-cyclase activity"/>
    <property type="evidence" value="ECO:0007669"/>
    <property type="project" value="UniProtKB-EC"/>
</dbReference>
<keyword evidence="11" id="KW-0456">Lyase</keyword>
<proteinExistence type="predicted"/>
<keyword evidence="6" id="KW-0547">Nucleotide-binding</keyword>
<evidence type="ECO:0000313" key="14">
    <source>
        <dbReference type="EMBL" id="TDQ28754.1"/>
    </source>
</evidence>
<dbReference type="SFLD" id="SFLDS00029">
    <property type="entry name" value="Radical_SAM"/>
    <property type="match status" value="1"/>
</dbReference>
<dbReference type="PROSITE" id="PS51918">
    <property type="entry name" value="RADICAL_SAM"/>
    <property type="match status" value="1"/>
</dbReference>
<comment type="cofactor">
    <cofactor evidence="1">
        <name>[4Fe-4S] cluster</name>
        <dbReference type="ChEBI" id="CHEBI:49883"/>
    </cofactor>
</comment>
<evidence type="ECO:0000313" key="15">
    <source>
        <dbReference type="Proteomes" id="UP000295390"/>
    </source>
</evidence>
<dbReference type="InterPro" id="IPR007197">
    <property type="entry name" value="rSAM"/>
</dbReference>
<dbReference type="SFLD" id="SFLDG01383">
    <property type="entry name" value="cyclic_pyranopterin_phosphate"/>
    <property type="match status" value="1"/>
</dbReference>
<organism evidence="14 15">
    <name type="scientific">Tenacibaculum caenipelagi</name>
    <dbReference type="NCBI Taxonomy" id="1325435"/>
    <lineage>
        <taxon>Bacteria</taxon>
        <taxon>Pseudomonadati</taxon>
        <taxon>Bacteroidota</taxon>
        <taxon>Flavobacteriia</taxon>
        <taxon>Flavobacteriales</taxon>
        <taxon>Flavobacteriaceae</taxon>
        <taxon>Tenacibaculum</taxon>
    </lineage>
</organism>
<dbReference type="CDD" id="cd01335">
    <property type="entry name" value="Radical_SAM"/>
    <property type="match status" value="1"/>
</dbReference>
<dbReference type="Proteomes" id="UP000295390">
    <property type="component" value="Unassembled WGS sequence"/>
</dbReference>
<dbReference type="InterPro" id="IPR013785">
    <property type="entry name" value="Aldolase_TIM"/>
</dbReference>
<dbReference type="InterPro" id="IPR000385">
    <property type="entry name" value="MoaA_NifB_PqqE_Fe-S-bd_CS"/>
</dbReference>
<evidence type="ECO:0000259" key="13">
    <source>
        <dbReference type="PROSITE" id="PS51918"/>
    </source>
</evidence>
<dbReference type="Gene3D" id="3.20.20.70">
    <property type="entry name" value="Aldolase class I"/>
    <property type="match status" value="1"/>
</dbReference>
<evidence type="ECO:0000256" key="3">
    <source>
        <dbReference type="ARBA" id="ARBA00022485"/>
    </source>
</evidence>
<dbReference type="SFLD" id="SFLDG01386">
    <property type="entry name" value="main_SPASM_domain-containing"/>
    <property type="match status" value="1"/>
</dbReference>
<comment type="catalytic activity">
    <reaction evidence="12">
        <text>GTP + AH2 + S-adenosyl-L-methionine = (8S)-3',8-cyclo-7,8-dihydroguanosine 5'-triphosphate + 5'-deoxyadenosine + L-methionine + A + H(+)</text>
        <dbReference type="Rhea" id="RHEA:49576"/>
        <dbReference type="ChEBI" id="CHEBI:13193"/>
        <dbReference type="ChEBI" id="CHEBI:15378"/>
        <dbReference type="ChEBI" id="CHEBI:17319"/>
        <dbReference type="ChEBI" id="CHEBI:17499"/>
        <dbReference type="ChEBI" id="CHEBI:37565"/>
        <dbReference type="ChEBI" id="CHEBI:57844"/>
        <dbReference type="ChEBI" id="CHEBI:59789"/>
        <dbReference type="ChEBI" id="CHEBI:131766"/>
        <dbReference type="EC" id="4.1.99.22"/>
    </reaction>
</comment>
<evidence type="ECO:0000256" key="2">
    <source>
        <dbReference type="ARBA" id="ARBA00012167"/>
    </source>
</evidence>
<dbReference type="EMBL" id="SNYH01000002">
    <property type="protein sequence ID" value="TDQ28754.1"/>
    <property type="molecule type" value="Genomic_DNA"/>
</dbReference>
<keyword evidence="8" id="KW-0411">Iron-sulfur</keyword>
<dbReference type="GO" id="GO:0046872">
    <property type="term" value="F:metal ion binding"/>
    <property type="evidence" value="ECO:0007669"/>
    <property type="project" value="UniProtKB-KW"/>
</dbReference>
<feature type="domain" description="Radical SAM core" evidence="13">
    <location>
        <begin position="7"/>
        <end position="228"/>
    </location>
</feature>
<dbReference type="OrthoDB" id="9763993at2"/>
<dbReference type="UniPathway" id="UPA00344"/>
<gene>
    <name evidence="14" type="ORF">DFQ07_1134</name>
</gene>
<evidence type="ECO:0000256" key="10">
    <source>
        <dbReference type="ARBA" id="ARBA00023150"/>
    </source>
</evidence>
<dbReference type="InterPro" id="IPR058240">
    <property type="entry name" value="rSAM_sf"/>
</dbReference>
<dbReference type="Pfam" id="PF04055">
    <property type="entry name" value="Radical_SAM"/>
    <property type="match status" value="1"/>
</dbReference>
<accession>A0A4V3D396</accession>
<dbReference type="SFLD" id="SFLDG01067">
    <property type="entry name" value="SPASM/twitch_domain_containing"/>
    <property type="match status" value="1"/>
</dbReference>
<dbReference type="InterPro" id="IPR010505">
    <property type="entry name" value="MoaA_twitch"/>
</dbReference>
<dbReference type="EC" id="4.1.99.22" evidence="2"/>
<dbReference type="PROSITE" id="PS01305">
    <property type="entry name" value="MOAA_NIFB_PQQE"/>
    <property type="match status" value="1"/>
</dbReference>
<dbReference type="RefSeq" id="WP_133535269.1">
    <property type="nucleotide sequence ID" value="NZ_SNYH01000002.1"/>
</dbReference>
<dbReference type="SMART" id="SM00729">
    <property type="entry name" value="Elp3"/>
    <property type="match status" value="1"/>
</dbReference>
<keyword evidence="10" id="KW-0501">Molybdenum cofactor biosynthesis</keyword>
<dbReference type="InterPro" id="IPR040064">
    <property type="entry name" value="MoaA-like"/>
</dbReference>
<dbReference type="PANTHER" id="PTHR22960:SF0">
    <property type="entry name" value="MOLYBDENUM COFACTOR BIOSYNTHESIS PROTEIN 1"/>
    <property type="match status" value="1"/>
</dbReference>
<keyword evidence="4" id="KW-0949">S-adenosyl-L-methionine</keyword>
<name>A0A4V3D396_9FLAO</name>
<dbReference type="GO" id="GO:0006777">
    <property type="term" value="P:Mo-molybdopterin cofactor biosynthetic process"/>
    <property type="evidence" value="ECO:0007669"/>
    <property type="project" value="UniProtKB-KW"/>
</dbReference>
<dbReference type="GO" id="GO:0051539">
    <property type="term" value="F:4 iron, 4 sulfur cluster binding"/>
    <property type="evidence" value="ECO:0007669"/>
    <property type="project" value="UniProtKB-KW"/>
</dbReference>
<dbReference type="InterPro" id="IPR006638">
    <property type="entry name" value="Elp3/MiaA/NifB-like_rSAM"/>
</dbReference>
<dbReference type="GO" id="GO:0005525">
    <property type="term" value="F:GTP binding"/>
    <property type="evidence" value="ECO:0007669"/>
    <property type="project" value="UniProtKB-KW"/>
</dbReference>
<keyword evidence="15" id="KW-1185">Reference proteome</keyword>
<evidence type="ECO:0000256" key="6">
    <source>
        <dbReference type="ARBA" id="ARBA00022741"/>
    </source>
</evidence>
<keyword evidence="9" id="KW-0342">GTP-binding</keyword>
<dbReference type="NCBIfam" id="TIGR02666">
    <property type="entry name" value="moaA"/>
    <property type="match status" value="1"/>
</dbReference>
<evidence type="ECO:0000256" key="4">
    <source>
        <dbReference type="ARBA" id="ARBA00022691"/>
    </source>
</evidence>
<evidence type="ECO:0000256" key="9">
    <source>
        <dbReference type="ARBA" id="ARBA00023134"/>
    </source>
</evidence>
<dbReference type="AlphaFoldDB" id="A0A4V3D396"/>
<evidence type="ECO:0000256" key="12">
    <source>
        <dbReference type="ARBA" id="ARBA00048697"/>
    </source>
</evidence>
<dbReference type="InterPro" id="IPR050105">
    <property type="entry name" value="MoCo_biosynth_MoaA/MoaC"/>
</dbReference>
<evidence type="ECO:0000256" key="1">
    <source>
        <dbReference type="ARBA" id="ARBA00001966"/>
    </source>
</evidence>
<evidence type="ECO:0000256" key="8">
    <source>
        <dbReference type="ARBA" id="ARBA00023014"/>
    </source>
</evidence>
<evidence type="ECO:0000256" key="7">
    <source>
        <dbReference type="ARBA" id="ARBA00023004"/>
    </source>
</evidence>
<evidence type="ECO:0000256" key="11">
    <source>
        <dbReference type="ARBA" id="ARBA00023239"/>
    </source>
</evidence>
<reference evidence="14 15" key="1">
    <citation type="submission" date="2019-03" db="EMBL/GenBank/DDBJ databases">
        <title>Genomic Encyclopedia of Type Strains, Phase III (KMG-III): the genomes of soil and plant-associated and newly described type strains.</title>
        <authorList>
            <person name="Whitman W."/>
        </authorList>
    </citation>
    <scope>NUCLEOTIDE SEQUENCE [LARGE SCALE GENOMIC DNA]</scope>
    <source>
        <strain evidence="14 15">CECT 8283</strain>
    </source>
</reference>
<dbReference type="Pfam" id="PF06463">
    <property type="entry name" value="Mob_synth_C"/>
    <property type="match status" value="1"/>
</dbReference>
<keyword evidence="3" id="KW-0004">4Fe-4S</keyword>
<dbReference type="SUPFAM" id="SSF102114">
    <property type="entry name" value="Radical SAM enzymes"/>
    <property type="match status" value="1"/>
</dbReference>
<dbReference type="GO" id="GO:0061799">
    <property type="term" value="F:cyclic pyranopterin monophosphate synthase activity"/>
    <property type="evidence" value="ECO:0007669"/>
    <property type="project" value="TreeGrafter"/>
</dbReference>
<dbReference type="PANTHER" id="PTHR22960">
    <property type="entry name" value="MOLYBDOPTERIN COFACTOR SYNTHESIS PROTEIN A"/>
    <property type="match status" value="1"/>
</dbReference>
<dbReference type="CDD" id="cd21117">
    <property type="entry name" value="Twitch_MoaA"/>
    <property type="match status" value="1"/>
</dbReference>